<evidence type="ECO:0000313" key="1">
    <source>
        <dbReference type="EMBL" id="RSU14516.1"/>
    </source>
</evidence>
<proteinExistence type="predicted"/>
<organism evidence="1 2">
    <name type="scientific">Vagococcus acidifermentans</name>
    <dbReference type="NCBI Taxonomy" id="564710"/>
    <lineage>
        <taxon>Bacteria</taxon>
        <taxon>Bacillati</taxon>
        <taxon>Bacillota</taxon>
        <taxon>Bacilli</taxon>
        <taxon>Lactobacillales</taxon>
        <taxon>Enterococcaceae</taxon>
        <taxon>Vagococcus</taxon>
    </lineage>
</organism>
<accession>A0A430B2G2</accession>
<protein>
    <submittedName>
        <fullName evidence="1">Uncharacterized protein</fullName>
    </submittedName>
</protein>
<dbReference type="AlphaFoldDB" id="A0A430B2G2"/>
<dbReference type="Proteomes" id="UP000286773">
    <property type="component" value="Unassembled WGS sequence"/>
</dbReference>
<comment type="caution">
    <text evidence="1">The sequence shown here is derived from an EMBL/GenBank/DDBJ whole genome shotgun (WGS) entry which is preliminary data.</text>
</comment>
<sequence>MRYGSFETLTAVLEERETEKNTAFLVSAQQKADEAYQTIVKEGAARLEQRKARFRKQLNARKKQEMIRISMSEQLRVNAFKQSLIDQELEKCVQYFHDLPDDTFFDWMDHFISHYEEQPVIYIGPARFESAKSRYGHAFQVKLKEDLEIGFLLAYDNFDVNQDMKQVMHYKKQEMTNRMMGYLFEDDA</sequence>
<dbReference type="EMBL" id="NGKC01000001">
    <property type="protein sequence ID" value="RSU14516.1"/>
    <property type="molecule type" value="Genomic_DNA"/>
</dbReference>
<dbReference type="RefSeq" id="WP_126811307.1">
    <property type="nucleotide sequence ID" value="NZ_NGKC01000001.1"/>
</dbReference>
<evidence type="ECO:0000313" key="2">
    <source>
        <dbReference type="Proteomes" id="UP000286773"/>
    </source>
</evidence>
<reference evidence="1 2" key="1">
    <citation type="submission" date="2017-05" db="EMBL/GenBank/DDBJ databases">
        <title>Vagococcus spp. assemblies.</title>
        <authorList>
            <person name="Gulvik C.A."/>
        </authorList>
    </citation>
    <scope>NUCLEOTIDE SEQUENCE [LARGE SCALE GENOMIC DNA]</scope>
    <source>
        <strain evidence="1 2">LMG 24798</strain>
    </source>
</reference>
<dbReference type="OrthoDB" id="9826195at2"/>
<name>A0A430B2G2_9ENTE</name>
<gene>
    <name evidence="1" type="ORF">CBF27_00580</name>
</gene>
<keyword evidence="2" id="KW-1185">Reference proteome</keyword>